<reference evidence="1 2" key="1">
    <citation type="submission" date="2018-03" db="EMBL/GenBank/DDBJ databases">
        <title>Genomic Encyclopedia of Archaeal and Bacterial Type Strains, Phase II (KMG-II): from individual species to whole genera.</title>
        <authorList>
            <person name="Goeker M."/>
        </authorList>
    </citation>
    <scope>NUCLEOTIDE SEQUENCE [LARGE SCALE GENOMIC DNA]</scope>
    <source>
        <strain evidence="1 2">DSM 24859</strain>
    </source>
</reference>
<evidence type="ECO:0000313" key="2">
    <source>
        <dbReference type="Proteomes" id="UP000240971"/>
    </source>
</evidence>
<dbReference type="AlphaFoldDB" id="A0A2P8HF12"/>
<organism evidence="1 2">
    <name type="scientific">Chitinophaga niastensis</name>
    <dbReference type="NCBI Taxonomy" id="536980"/>
    <lineage>
        <taxon>Bacteria</taxon>
        <taxon>Pseudomonadati</taxon>
        <taxon>Bacteroidota</taxon>
        <taxon>Chitinophagia</taxon>
        <taxon>Chitinophagales</taxon>
        <taxon>Chitinophagaceae</taxon>
        <taxon>Chitinophaga</taxon>
    </lineage>
</organism>
<protein>
    <submittedName>
        <fullName evidence="1">Uncharacterized protein</fullName>
    </submittedName>
</protein>
<gene>
    <name evidence="1" type="ORF">CLV51_105175</name>
</gene>
<proteinExistence type="predicted"/>
<sequence length="169" mass="19491">MNDCQQTINSFINREIGDWEGLPADCEEQALKELYPLSEVAGVYTVGKAQRQYTFRTMTMKGFESPVFFYFAGTKLSMITTEYWSFNAEECRHIYIKSGMPFSRLDFYWGNEILADAEWVYPEKGITLCVIPETGLLVKVIVYPACSLEVYKSTYYHTTSGREFPAKKI</sequence>
<keyword evidence="2" id="KW-1185">Reference proteome</keyword>
<dbReference type="RefSeq" id="WP_106530239.1">
    <property type="nucleotide sequence ID" value="NZ_PYAW01000005.1"/>
</dbReference>
<evidence type="ECO:0000313" key="1">
    <source>
        <dbReference type="EMBL" id="PSL44803.1"/>
    </source>
</evidence>
<comment type="caution">
    <text evidence="1">The sequence shown here is derived from an EMBL/GenBank/DDBJ whole genome shotgun (WGS) entry which is preliminary data.</text>
</comment>
<dbReference type="OrthoDB" id="9554370at2"/>
<dbReference type="EMBL" id="PYAW01000005">
    <property type="protein sequence ID" value="PSL44803.1"/>
    <property type="molecule type" value="Genomic_DNA"/>
</dbReference>
<dbReference type="Proteomes" id="UP000240971">
    <property type="component" value="Unassembled WGS sequence"/>
</dbReference>
<name>A0A2P8HF12_CHINA</name>
<accession>A0A2P8HF12</accession>